<dbReference type="CTD" id="40272"/>
<evidence type="ECO:0000256" key="5">
    <source>
        <dbReference type="ARBA" id="ARBA00046455"/>
    </source>
</evidence>
<evidence type="ECO:0000256" key="1">
    <source>
        <dbReference type="ARBA" id="ARBA00038501"/>
    </source>
</evidence>
<gene>
    <name evidence="8" type="primary">ND-39</name>
</gene>
<dbReference type="OrthoDB" id="275457at2759"/>
<dbReference type="PANTHER" id="PTHR12126">
    <property type="entry name" value="NADH-UBIQUINONE OXIDOREDUCTASE 39 KDA SUBUNIT-RELATED"/>
    <property type="match status" value="1"/>
</dbReference>
<name>A0A9R1T8Z1_9HYME</name>
<dbReference type="GO" id="GO:0044877">
    <property type="term" value="F:protein-containing complex binding"/>
    <property type="evidence" value="ECO:0007669"/>
    <property type="project" value="TreeGrafter"/>
</dbReference>
<dbReference type="PANTHER" id="PTHR12126:SF11">
    <property type="entry name" value="NADH DEHYDROGENASE [UBIQUINONE] 1 ALPHA SUBCOMPLEX SUBUNIT 9, MITOCHONDRIAL"/>
    <property type="match status" value="1"/>
</dbReference>
<evidence type="ECO:0000313" key="7">
    <source>
        <dbReference type="Proteomes" id="UP000694866"/>
    </source>
</evidence>
<sequence length="412" mass="46661">MSAAGMAAISSFNALQIAQKKTVLSLAPIALQHCQYSSDVPRIIKNPTTTSLKRGTGGRSSFNGIVCTVFGNTGFVGRYLCNRLGKIGTQLILPYRGEHYNSMRLKLVGDLGQVLFHPFELTDEDSIRKCIKYSNVVINLIGQDWETKNFKFDDVHVDGARRLARLSKEAGVERFIHLSALSCSPNPEPILLPKGSQFFRSKWEGEQAVREEFPEATIVRPATIYGQEDRWINVYCRFMRRHLKGTALWKKGEKTEKQPIWVGDVAGGITTLVRDPSTAGKIYQFAGPQRYKLGDLVDWMNHWIRKNADDYGYRRLDIKNCPFFKLKVSICEAISPGRPLGHLHWEGLEKEHTSDILVQDLPTLEDIGVYPCTMESRIAWELRPYKLEAHYMETVGEFQDPDPPKPLSTNIA</sequence>
<dbReference type="RefSeq" id="XP_011304899.1">
    <property type="nucleotide sequence ID" value="XM_011306597.1"/>
</dbReference>
<dbReference type="Gene3D" id="3.40.50.720">
    <property type="entry name" value="NAD(P)-binding Rossmann-like Domain"/>
    <property type="match status" value="1"/>
</dbReference>
<dbReference type="InterPro" id="IPR051207">
    <property type="entry name" value="ComplexI_NDUFA9_subunit"/>
</dbReference>
<evidence type="ECO:0000256" key="2">
    <source>
        <dbReference type="ARBA" id="ARBA00040720"/>
    </source>
</evidence>
<proteinExistence type="inferred from homology"/>
<dbReference type="AlphaFoldDB" id="A0A9R1T8Z1"/>
<dbReference type="CDD" id="cd05271">
    <property type="entry name" value="NDUFA9_like_SDR_a"/>
    <property type="match status" value="1"/>
</dbReference>
<dbReference type="KEGG" id="fas:105267595"/>
<accession>A0A9R1T8Z1</accession>
<dbReference type="Proteomes" id="UP000694866">
    <property type="component" value="Unplaced"/>
</dbReference>
<feature type="domain" description="NAD-dependent epimerase/dehydratase" evidence="6">
    <location>
        <begin position="68"/>
        <end position="283"/>
    </location>
</feature>
<dbReference type="SUPFAM" id="SSF51735">
    <property type="entry name" value="NAD(P)-binding Rossmann-fold domains"/>
    <property type="match status" value="1"/>
</dbReference>
<dbReference type="Pfam" id="PF01370">
    <property type="entry name" value="Epimerase"/>
    <property type="match status" value="1"/>
</dbReference>
<comment type="similarity">
    <text evidence="1">Belongs to the complex I NDUFA9 subunit family.</text>
</comment>
<dbReference type="GeneID" id="105267595"/>
<evidence type="ECO:0000256" key="4">
    <source>
        <dbReference type="ARBA" id="ARBA00043145"/>
    </source>
</evidence>
<dbReference type="GO" id="GO:0005739">
    <property type="term" value="C:mitochondrion"/>
    <property type="evidence" value="ECO:0007669"/>
    <property type="project" value="TreeGrafter"/>
</dbReference>
<dbReference type="InterPro" id="IPR036291">
    <property type="entry name" value="NAD(P)-bd_dom_sf"/>
</dbReference>
<keyword evidence="7" id="KW-1185">Reference proteome</keyword>
<evidence type="ECO:0000259" key="6">
    <source>
        <dbReference type="Pfam" id="PF01370"/>
    </source>
</evidence>
<evidence type="ECO:0000256" key="3">
    <source>
        <dbReference type="ARBA" id="ARBA00042000"/>
    </source>
</evidence>
<protein>
    <recommendedName>
        <fullName evidence="2">NADH dehydrogenase [ubiquinone] 1 alpha subcomplex subunit 9, mitochondrial</fullName>
    </recommendedName>
    <alternativeName>
        <fullName evidence="4">Complex I-39kD</fullName>
    </alternativeName>
    <alternativeName>
        <fullName evidence="3">NADH-ubiquinone oxidoreductase 39 kDa subunit</fullName>
    </alternativeName>
</protein>
<comment type="subunit">
    <text evidence="5">Complex I is composed of 45 different subunits. This a component of the hydrophobic protein fraction. Interacts with BLOC1S1. Interacts with SLC2A4. Interacts with CLOCK. Interacts with RAB5IF.</text>
</comment>
<evidence type="ECO:0000313" key="8">
    <source>
        <dbReference type="RefSeq" id="XP_011304899.1"/>
    </source>
</evidence>
<organism evidence="7 8">
    <name type="scientific">Fopius arisanus</name>
    <dbReference type="NCBI Taxonomy" id="64838"/>
    <lineage>
        <taxon>Eukaryota</taxon>
        <taxon>Metazoa</taxon>
        <taxon>Ecdysozoa</taxon>
        <taxon>Arthropoda</taxon>
        <taxon>Hexapoda</taxon>
        <taxon>Insecta</taxon>
        <taxon>Pterygota</taxon>
        <taxon>Neoptera</taxon>
        <taxon>Endopterygota</taxon>
        <taxon>Hymenoptera</taxon>
        <taxon>Apocrita</taxon>
        <taxon>Ichneumonoidea</taxon>
        <taxon>Braconidae</taxon>
        <taxon>Opiinae</taxon>
        <taxon>Fopius</taxon>
    </lineage>
</organism>
<dbReference type="InterPro" id="IPR001509">
    <property type="entry name" value="Epimerase_deHydtase"/>
</dbReference>
<reference evidence="8" key="1">
    <citation type="submission" date="2025-08" db="UniProtKB">
        <authorList>
            <consortium name="RefSeq"/>
        </authorList>
    </citation>
    <scope>IDENTIFICATION</scope>
    <source>
        <strain evidence="8">USDA-PBARC FA_bdor</strain>
        <tissue evidence="8">Whole organism</tissue>
    </source>
</reference>